<gene>
    <name evidence="1" type="ORF">F0562_013859</name>
</gene>
<evidence type="ECO:0000313" key="2">
    <source>
        <dbReference type="Proteomes" id="UP000325577"/>
    </source>
</evidence>
<dbReference type="OrthoDB" id="614844at2759"/>
<keyword evidence="2" id="KW-1185">Reference proteome</keyword>
<sequence>MNTATIGATSSNERSLNLNLTIAGGPPPTKQNFKAEISLPIIGWNLRAQISFDSDFRDRPCVPSSIELPCLNYNIKGPSKDDELPDNTEIIGAVSSTVRDHSCSQAVDPSITTPDVDVTTKPGGSSISDRLMMVDYDNYYLQQIQELIKYADHELIAKMGMESRLECSLKCHKEDSH</sequence>
<dbReference type="Proteomes" id="UP000325577">
    <property type="component" value="Linkage Group LG6"/>
</dbReference>
<dbReference type="EMBL" id="CM018049">
    <property type="protein sequence ID" value="KAA8519696.1"/>
    <property type="molecule type" value="Genomic_DNA"/>
</dbReference>
<protein>
    <submittedName>
        <fullName evidence="1">Uncharacterized protein</fullName>
    </submittedName>
</protein>
<accession>A0A5J4ZPM7</accession>
<proteinExistence type="predicted"/>
<dbReference type="AlphaFoldDB" id="A0A5J4ZPM7"/>
<organism evidence="1 2">
    <name type="scientific">Nyssa sinensis</name>
    <dbReference type="NCBI Taxonomy" id="561372"/>
    <lineage>
        <taxon>Eukaryota</taxon>
        <taxon>Viridiplantae</taxon>
        <taxon>Streptophyta</taxon>
        <taxon>Embryophyta</taxon>
        <taxon>Tracheophyta</taxon>
        <taxon>Spermatophyta</taxon>
        <taxon>Magnoliopsida</taxon>
        <taxon>eudicotyledons</taxon>
        <taxon>Gunneridae</taxon>
        <taxon>Pentapetalae</taxon>
        <taxon>asterids</taxon>
        <taxon>Cornales</taxon>
        <taxon>Nyssaceae</taxon>
        <taxon>Nyssa</taxon>
    </lineage>
</organism>
<name>A0A5J4ZPM7_9ASTE</name>
<reference evidence="1 2" key="1">
    <citation type="submission" date="2019-09" db="EMBL/GenBank/DDBJ databases">
        <title>A chromosome-level genome assembly of the Chinese tupelo Nyssa sinensis.</title>
        <authorList>
            <person name="Yang X."/>
            <person name="Kang M."/>
            <person name="Yang Y."/>
            <person name="Xiong H."/>
            <person name="Wang M."/>
            <person name="Zhang Z."/>
            <person name="Wang Z."/>
            <person name="Wu H."/>
            <person name="Ma T."/>
            <person name="Liu J."/>
            <person name="Xi Z."/>
        </authorList>
    </citation>
    <scope>NUCLEOTIDE SEQUENCE [LARGE SCALE GENOMIC DNA]</scope>
    <source>
        <strain evidence="1">J267</strain>
        <tissue evidence="1">Leaf</tissue>
    </source>
</reference>
<evidence type="ECO:0000313" key="1">
    <source>
        <dbReference type="EMBL" id="KAA8519696.1"/>
    </source>
</evidence>